<dbReference type="RefSeq" id="XP_024571948.1">
    <property type="nucleotide sequence ID" value="XM_024725748.1"/>
</dbReference>
<protein>
    <submittedName>
        <fullName evidence="1">Uncharacterized protein</fullName>
    </submittedName>
</protein>
<dbReference type="AlphaFoldDB" id="A0A0N7L3D6"/>
<evidence type="ECO:0000313" key="2">
    <source>
        <dbReference type="Proteomes" id="UP000054928"/>
    </source>
</evidence>
<name>A0A0N7L3D6_PLAHL</name>
<evidence type="ECO:0000313" key="1">
    <source>
        <dbReference type="EMBL" id="CEG35579.1"/>
    </source>
</evidence>
<dbReference type="Proteomes" id="UP000054928">
    <property type="component" value="Unassembled WGS sequence"/>
</dbReference>
<keyword evidence="2" id="KW-1185">Reference proteome</keyword>
<dbReference type="GeneID" id="36406505"/>
<sequence length="91" mass="10422">MGGQIVLLQRVKMSHFGTVPSSRYFMSFQSACFFWKSRPHSLCSVVLERLYARRLTLLIFPKALSKFCAEGNPYPATKLSLLYNRTRTISA</sequence>
<dbReference type="EMBL" id="CCYD01000053">
    <property type="protein sequence ID" value="CEG35579.1"/>
    <property type="molecule type" value="Genomic_DNA"/>
</dbReference>
<accession>A0A0N7L3D6</accession>
<organism evidence="1 2">
    <name type="scientific">Plasmopara halstedii</name>
    <name type="common">Downy mildew of sunflower</name>
    <dbReference type="NCBI Taxonomy" id="4781"/>
    <lineage>
        <taxon>Eukaryota</taxon>
        <taxon>Sar</taxon>
        <taxon>Stramenopiles</taxon>
        <taxon>Oomycota</taxon>
        <taxon>Peronosporomycetes</taxon>
        <taxon>Peronosporales</taxon>
        <taxon>Peronosporaceae</taxon>
        <taxon>Plasmopara</taxon>
    </lineage>
</organism>
<reference evidence="2" key="1">
    <citation type="submission" date="2014-09" db="EMBL/GenBank/DDBJ databases">
        <authorList>
            <person name="Sharma Rahul"/>
            <person name="Thines Marco"/>
        </authorList>
    </citation>
    <scope>NUCLEOTIDE SEQUENCE [LARGE SCALE GENOMIC DNA]</scope>
</reference>
<proteinExistence type="predicted"/>